<feature type="transmembrane region" description="Helical" evidence="1">
    <location>
        <begin position="149"/>
        <end position="166"/>
    </location>
</feature>
<organism evidence="2 3">
    <name type="scientific">Sporomusa termitida</name>
    <dbReference type="NCBI Taxonomy" id="2377"/>
    <lineage>
        <taxon>Bacteria</taxon>
        <taxon>Bacillati</taxon>
        <taxon>Bacillota</taxon>
        <taxon>Negativicutes</taxon>
        <taxon>Selenomonadales</taxon>
        <taxon>Sporomusaceae</taxon>
        <taxon>Sporomusa</taxon>
    </lineage>
</organism>
<evidence type="ECO:0000313" key="3">
    <source>
        <dbReference type="Proteomes" id="UP000320776"/>
    </source>
</evidence>
<proteinExistence type="predicted"/>
<evidence type="ECO:0000313" key="2">
    <source>
        <dbReference type="EMBL" id="QDR80613.1"/>
    </source>
</evidence>
<sequence>MWQEIFNFLAIAAAVACCSAAVKLADDYLDREFDAIAGRANWADRLGQGTMLYAMFLLALAAGINAPLSLSLFLASYVIGMFNSMRTKLPSRLNGFQESLLALTAGIVLFGWNNMFFSFSFVLAVQLFDDYLDVQSDQISGQRNLAKRFGCLECLIMGVICIMAAWGANEELFLPVAFGSTLIYLGALGYERVRT</sequence>
<feature type="transmembrane region" description="Helical" evidence="1">
    <location>
        <begin position="100"/>
        <end position="128"/>
    </location>
</feature>
<accession>A0A517DTC2</accession>
<evidence type="ECO:0000256" key="1">
    <source>
        <dbReference type="SAM" id="Phobius"/>
    </source>
</evidence>
<feature type="transmembrane region" description="Helical" evidence="1">
    <location>
        <begin position="6"/>
        <end position="25"/>
    </location>
</feature>
<feature type="transmembrane region" description="Helical" evidence="1">
    <location>
        <begin position="52"/>
        <end position="80"/>
    </location>
</feature>
<evidence type="ECO:0008006" key="4">
    <source>
        <dbReference type="Google" id="ProtNLM"/>
    </source>
</evidence>
<dbReference type="AlphaFoldDB" id="A0A517DTC2"/>
<dbReference type="EMBL" id="CP036259">
    <property type="protein sequence ID" value="QDR80613.1"/>
    <property type="molecule type" value="Genomic_DNA"/>
</dbReference>
<dbReference type="Proteomes" id="UP000320776">
    <property type="component" value="Chromosome"/>
</dbReference>
<keyword evidence="1" id="KW-0812">Transmembrane</keyword>
<keyword evidence="1" id="KW-1133">Transmembrane helix</keyword>
<name>A0A517DTC2_9FIRM</name>
<keyword evidence="1" id="KW-0472">Membrane</keyword>
<protein>
    <recommendedName>
        <fullName evidence="4">UbiA prenyltransferase family protein</fullName>
    </recommendedName>
</protein>
<reference evidence="2 3" key="1">
    <citation type="submission" date="2019-02" db="EMBL/GenBank/DDBJ databases">
        <title>Closed genome of Sporomusa termitida DSM 4440.</title>
        <authorList>
            <person name="Poehlein A."/>
            <person name="Daniel R."/>
        </authorList>
    </citation>
    <scope>NUCLEOTIDE SEQUENCE [LARGE SCALE GENOMIC DNA]</scope>
    <source>
        <strain evidence="2 3">DSM 4440</strain>
    </source>
</reference>
<feature type="transmembrane region" description="Helical" evidence="1">
    <location>
        <begin position="172"/>
        <end position="190"/>
    </location>
</feature>
<keyword evidence="3" id="KW-1185">Reference proteome</keyword>
<dbReference type="OrthoDB" id="1680253at2"/>
<dbReference type="RefSeq" id="WP_144350202.1">
    <property type="nucleotide sequence ID" value="NZ_CP036259.1"/>
</dbReference>
<gene>
    <name evidence="2" type="ORF">SPTER_19420</name>
</gene>
<dbReference type="KEGG" id="sted:SPTER_19420"/>